<reference evidence="2 3" key="1">
    <citation type="submission" date="2013-01" db="EMBL/GenBank/DDBJ databases">
        <authorList>
            <person name="Fiebig A."/>
            <person name="Goeker M."/>
            <person name="Klenk H.-P.P."/>
        </authorList>
    </citation>
    <scope>NUCLEOTIDE SEQUENCE [LARGE SCALE GENOMIC DNA]</scope>
    <source>
        <strain evidence="2 3">DSM 17069</strain>
    </source>
</reference>
<dbReference type="RefSeq" id="WP_037269529.1">
    <property type="nucleotide sequence ID" value="NZ_KN293975.1"/>
</dbReference>
<dbReference type="eggNOG" id="ENOG5032RWA">
    <property type="taxonomic scope" value="Bacteria"/>
</dbReference>
<evidence type="ECO:0000259" key="1">
    <source>
        <dbReference type="Pfam" id="PF19834"/>
    </source>
</evidence>
<protein>
    <recommendedName>
        <fullName evidence="1">DUF6314 domain-containing protein</fullName>
    </recommendedName>
</protein>
<name>A0A0A0HJR1_9RHOB</name>
<dbReference type="HOGENOM" id="CLU_093209_1_1_5"/>
<dbReference type="AlphaFoldDB" id="A0A0A0HJR1"/>
<dbReference type="Pfam" id="PF19834">
    <property type="entry name" value="DUF6314"/>
    <property type="match status" value="1"/>
</dbReference>
<feature type="domain" description="DUF6314" evidence="1">
    <location>
        <begin position="10"/>
        <end position="133"/>
    </location>
</feature>
<dbReference type="STRING" id="215743.ROSMUCSMR3_00624"/>
<dbReference type="InterPro" id="IPR045632">
    <property type="entry name" value="DUF6314"/>
</dbReference>
<sequence>MAHTVTLDDFTGVWTLERTIQHADGTGACFTGRAVWRPDPNGLAYHETGEMVLAEGARFLAERRYLWSADLSVWFDDGRFFHNVPPHGGTTAHWCDPDQYDGQYDFADWPAFRVTWRVRGPRKDYRMETLYRRADDFADAAARALG</sequence>
<dbReference type="EMBL" id="AONH01000016">
    <property type="protein sequence ID" value="KGM87181.1"/>
    <property type="molecule type" value="Genomic_DNA"/>
</dbReference>
<organism evidence="2 3">
    <name type="scientific">Roseovarius mucosus DSM 17069</name>
    <dbReference type="NCBI Taxonomy" id="1288298"/>
    <lineage>
        <taxon>Bacteria</taxon>
        <taxon>Pseudomonadati</taxon>
        <taxon>Pseudomonadota</taxon>
        <taxon>Alphaproteobacteria</taxon>
        <taxon>Rhodobacterales</taxon>
        <taxon>Roseobacteraceae</taxon>
        <taxon>Roseovarius</taxon>
    </lineage>
</organism>
<dbReference type="Proteomes" id="UP000030021">
    <property type="component" value="Unassembled WGS sequence"/>
</dbReference>
<dbReference type="OrthoDB" id="7351979at2"/>
<evidence type="ECO:0000313" key="2">
    <source>
        <dbReference type="EMBL" id="KGM87181.1"/>
    </source>
</evidence>
<proteinExistence type="predicted"/>
<accession>A0A0A0HJR1</accession>
<dbReference type="PATRIC" id="fig|1288298.3.peg.3494"/>
<gene>
    <name evidence="2" type="ORF">rosmuc_03484</name>
</gene>
<evidence type="ECO:0000313" key="3">
    <source>
        <dbReference type="Proteomes" id="UP000030021"/>
    </source>
</evidence>
<comment type="caution">
    <text evidence="2">The sequence shown here is derived from an EMBL/GenBank/DDBJ whole genome shotgun (WGS) entry which is preliminary data.</text>
</comment>